<name>A0ABD5W2K9_9EURY</name>
<dbReference type="AlphaFoldDB" id="A0ABD5W2K9"/>
<dbReference type="EMBL" id="JBHSZI010000001">
    <property type="protein sequence ID" value="MFC7059292.1"/>
    <property type="molecule type" value="Genomic_DNA"/>
</dbReference>
<sequence>MYEIADIRFYREELRDLAVAWLALSVAFTFFLEGDFIRGQPIYAPDIGALVRVFLLSTATVGAGFLLHELAHKVVAVQFGQIAAFRAKYDMLAITVASGVAGFLFAAPGAVYHRGAITARQNGLVAVAGPVTNLVLAAVFLIPFVLGGGFVAEVGQMGVLINIFLAAFNMVPAGPLDGKTVAQWHKGVFAAVFGVSLLSLVGFVVGFIFCAAIPALVQSRQHRQAVGFCLRPPVSRA</sequence>
<evidence type="ECO:0000313" key="2">
    <source>
        <dbReference type="EMBL" id="MFC7059292.1"/>
    </source>
</evidence>
<dbReference type="RefSeq" id="WP_382186259.1">
    <property type="nucleotide sequence ID" value="NZ_JBHSZI010000001.1"/>
</dbReference>
<evidence type="ECO:0000256" key="1">
    <source>
        <dbReference type="SAM" id="Phobius"/>
    </source>
</evidence>
<dbReference type="PANTHER" id="PTHR35864">
    <property type="entry name" value="ZINC METALLOPROTEASE MJ0611-RELATED"/>
    <property type="match status" value="1"/>
</dbReference>
<reference evidence="2 3" key="1">
    <citation type="journal article" date="2019" name="Int. J. Syst. Evol. Microbiol.">
        <title>The Global Catalogue of Microorganisms (GCM) 10K type strain sequencing project: providing services to taxonomists for standard genome sequencing and annotation.</title>
        <authorList>
            <consortium name="The Broad Institute Genomics Platform"/>
            <consortium name="The Broad Institute Genome Sequencing Center for Infectious Disease"/>
            <person name="Wu L."/>
            <person name="Ma J."/>
        </authorList>
    </citation>
    <scope>NUCLEOTIDE SEQUENCE [LARGE SCALE GENOMIC DNA]</scope>
    <source>
        <strain evidence="2 3">JCM 30072</strain>
    </source>
</reference>
<proteinExistence type="predicted"/>
<keyword evidence="2" id="KW-0645">Protease</keyword>
<gene>
    <name evidence="2" type="ORF">ACFQQG_15340</name>
</gene>
<feature type="transmembrane region" description="Helical" evidence="1">
    <location>
        <begin position="18"/>
        <end position="37"/>
    </location>
</feature>
<keyword evidence="2" id="KW-0482">Metalloprotease</keyword>
<feature type="transmembrane region" description="Helical" evidence="1">
    <location>
        <begin position="158"/>
        <end position="176"/>
    </location>
</feature>
<keyword evidence="3" id="KW-1185">Reference proteome</keyword>
<feature type="transmembrane region" description="Helical" evidence="1">
    <location>
        <begin position="188"/>
        <end position="217"/>
    </location>
</feature>
<comment type="caution">
    <text evidence="2">The sequence shown here is derived from an EMBL/GenBank/DDBJ whole genome shotgun (WGS) entry which is preliminary data.</text>
</comment>
<evidence type="ECO:0000313" key="3">
    <source>
        <dbReference type="Proteomes" id="UP001596445"/>
    </source>
</evidence>
<dbReference type="InterPro" id="IPR052348">
    <property type="entry name" value="Metallopeptidase_M50B"/>
</dbReference>
<keyword evidence="2" id="KW-0378">Hydrolase</keyword>
<feature type="transmembrane region" description="Helical" evidence="1">
    <location>
        <begin position="49"/>
        <end position="71"/>
    </location>
</feature>
<keyword evidence="1" id="KW-0812">Transmembrane</keyword>
<protein>
    <submittedName>
        <fullName evidence="2">Metalloprotease</fullName>
    </submittedName>
</protein>
<accession>A0ABD5W2K9</accession>
<keyword evidence="1" id="KW-1133">Transmembrane helix</keyword>
<dbReference type="Proteomes" id="UP001596445">
    <property type="component" value="Unassembled WGS sequence"/>
</dbReference>
<organism evidence="2 3">
    <name type="scientific">Halovenus salina</name>
    <dbReference type="NCBI Taxonomy" id="1510225"/>
    <lineage>
        <taxon>Archaea</taxon>
        <taxon>Methanobacteriati</taxon>
        <taxon>Methanobacteriota</taxon>
        <taxon>Stenosarchaea group</taxon>
        <taxon>Halobacteria</taxon>
        <taxon>Halobacteriales</taxon>
        <taxon>Haloarculaceae</taxon>
        <taxon>Halovenus</taxon>
    </lineage>
</organism>
<dbReference type="GO" id="GO:0008237">
    <property type="term" value="F:metallopeptidase activity"/>
    <property type="evidence" value="ECO:0007669"/>
    <property type="project" value="UniProtKB-KW"/>
</dbReference>
<feature type="transmembrane region" description="Helical" evidence="1">
    <location>
        <begin position="124"/>
        <end position="146"/>
    </location>
</feature>
<feature type="transmembrane region" description="Helical" evidence="1">
    <location>
        <begin position="91"/>
        <end position="112"/>
    </location>
</feature>
<keyword evidence="1" id="KW-0472">Membrane</keyword>
<dbReference type="PANTHER" id="PTHR35864:SF1">
    <property type="entry name" value="ZINC METALLOPROTEASE YWHC-RELATED"/>
    <property type="match status" value="1"/>
</dbReference>